<feature type="compositionally biased region" description="Polar residues" evidence="1">
    <location>
        <begin position="400"/>
        <end position="418"/>
    </location>
</feature>
<evidence type="ECO:0000256" key="1">
    <source>
        <dbReference type="SAM" id="MobiDB-lite"/>
    </source>
</evidence>
<feature type="compositionally biased region" description="Basic and acidic residues" evidence="1">
    <location>
        <begin position="538"/>
        <end position="555"/>
    </location>
</feature>
<organism evidence="2 3">
    <name type="scientific">Knufia fluminis</name>
    <dbReference type="NCBI Taxonomy" id="191047"/>
    <lineage>
        <taxon>Eukaryota</taxon>
        <taxon>Fungi</taxon>
        <taxon>Dikarya</taxon>
        <taxon>Ascomycota</taxon>
        <taxon>Pezizomycotina</taxon>
        <taxon>Eurotiomycetes</taxon>
        <taxon>Chaetothyriomycetidae</taxon>
        <taxon>Chaetothyriales</taxon>
        <taxon>Trichomeriaceae</taxon>
        <taxon>Knufia</taxon>
    </lineage>
</organism>
<comment type="caution">
    <text evidence="2">The sequence shown here is derived from an EMBL/GenBank/DDBJ whole genome shotgun (WGS) entry which is preliminary data.</text>
</comment>
<feature type="region of interest" description="Disordered" evidence="1">
    <location>
        <begin position="282"/>
        <end position="320"/>
    </location>
</feature>
<dbReference type="EMBL" id="JAKLMC020000005">
    <property type="protein sequence ID" value="KAK5955996.1"/>
    <property type="molecule type" value="Genomic_DNA"/>
</dbReference>
<gene>
    <name evidence="2" type="ORF">OHC33_002569</name>
</gene>
<evidence type="ECO:0000313" key="3">
    <source>
        <dbReference type="Proteomes" id="UP001316803"/>
    </source>
</evidence>
<feature type="compositionally biased region" description="Basic and acidic residues" evidence="1">
    <location>
        <begin position="35"/>
        <end position="53"/>
    </location>
</feature>
<feature type="compositionally biased region" description="Basic and acidic residues" evidence="1">
    <location>
        <begin position="484"/>
        <end position="493"/>
    </location>
</feature>
<feature type="region of interest" description="Disordered" evidence="1">
    <location>
        <begin position="384"/>
        <end position="562"/>
    </location>
</feature>
<feature type="region of interest" description="Disordered" evidence="1">
    <location>
        <begin position="221"/>
        <end position="248"/>
    </location>
</feature>
<dbReference type="PANTHER" id="PTHR38703">
    <property type="entry name" value="CHROMOSOME 8, WHOLE GENOME SHOTGUN SEQUENCE"/>
    <property type="match status" value="1"/>
</dbReference>
<name>A0AAN8EXR0_9EURO</name>
<evidence type="ECO:0000313" key="2">
    <source>
        <dbReference type="EMBL" id="KAK5955996.1"/>
    </source>
</evidence>
<feature type="compositionally biased region" description="Basic and acidic residues" evidence="1">
    <location>
        <begin position="221"/>
        <end position="238"/>
    </location>
</feature>
<dbReference type="AlphaFoldDB" id="A0AAN8EXR0"/>
<feature type="compositionally biased region" description="Polar residues" evidence="1">
    <location>
        <begin position="282"/>
        <end position="291"/>
    </location>
</feature>
<accession>A0AAN8EXR0</accession>
<protein>
    <recommendedName>
        <fullName evidence="4">Allergen</fullName>
    </recommendedName>
</protein>
<dbReference type="Proteomes" id="UP001316803">
    <property type="component" value="Unassembled WGS sequence"/>
</dbReference>
<feature type="region of interest" description="Disordered" evidence="1">
    <location>
        <begin position="1"/>
        <end position="53"/>
    </location>
</feature>
<sequence length="562" mass="59640">MEAAKNAVSSFLGSSGKHHTDVDENVNPAVTSETVKPHRHEETQEAIDREVHRDHYHTTVQPVQAQETLPEQHQHNVVPQVEREFQHGNPEQDRARAGAELGQFQNTSTTTPTTQSTAVAPSVAGEHTHHHVHETVQPIIHKETIPTEVVHTTIPIHEKHIAPSEHHGLSELPVKNMDEFKNMGPALTGGARSHEEYDGHPRHYNTEMQKQPADVDIHPERHDGTHDPEKTGHFDHLHSGNSGSTGAAAAGFGAATAAGQHHDYQADQVQPGRETAYDYSTTATQQPSFGQTTGGMLTGAGDRYGPQGDSSMSSGLEGRDAAMGHGVANVAQGDVARDLGRDHTMAHEVTSLNRDDTSATFGDSGATTAGTALGGRAEGNTAGLAASAVSGASRDRSREPSSTGRNMSELSPAEQQGSTRERSREPSNLTGGAAEPPKNINPDDGVQHASLEGQDPSLEKERGGKLTGTGQDGSHSAVFGLTPDGHKFTDTKHHAGGSAHMPRAEEDANDRDPEGASNDPSSRGTGSERVADQLQDPRVAEKGHEGKAEYTESDAKPGAGTF</sequence>
<feature type="compositionally biased region" description="Basic and acidic residues" evidence="1">
    <location>
        <begin position="502"/>
        <end position="514"/>
    </location>
</feature>
<keyword evidence="3" id="KW-1185">Reference proteome</keyword>
<dbReference type="PANTHER" id="PTHR38703:SF1">
    <property type="entry name" value="ALLERGEN"/>
    <property type="match status" value="1"/>
</dbReference>
<evidence type="ECO:0008006" key="4">
    <source>
        <dbReference type="Google" id="ProtNLM"/>
    </source>
</evidence>
<feature type="compositionally biased region" description="Low complexity" evidence="1">
    <location>
        <begin position="239"/>
        <end position="248"/>
    </location>
</feature>
<reference evidence="2 3" key="1">
    <citation type="submission" date="2022-12" db="EMBL/GenBank/DDBJ databases">
        <title>Genomic features and morphological characterization of a novel Knufia sp. strain isolated from spacecraft assembly facility.</title>
        <authorList>
            <person name="Teixeira M."/>
            <person name="Chander A.M."/>
            <person name="Stajich J.E."/>
            <person name="Venkateswaran K."/>
        </authorList>
    </citation>
    <scope>NUCLEOTIDE SEQUENCE [LARGE SCALE GENOMIC DNA]</scope>
    <source>
        <strain evidence="2 3">FJI-L2-BK-P2</strain>
    </source>
</reference>
<proteinExistence type="predicted"/>